<dbReference type="RefSeq" id="XP_022094929.1">
    <property type="nucleotide sequence ID" value="XM_022239237.1"/>
</dbReference>
<dbReference type="Gene3D" id="2.10.110.10">
    <property type="entry name" value="Cysteine Rich Protein"/>
    <property type="match status" value="2"/>
</dbReference>
<keyword evidence="10 11" id="KW-0539">Nucleus</keyword>
<keyword evidence="6 12" id="KW-0440">LIM domain</keyword>
<dbReference type="GO" id="GO:0005634">
    <property type="term" value="C:nucleus"/>
    <property type="evidence" value="ECO:0007669"/>
    <property type="project" value="UniProtKB-SubCell"/>
</dbReference>
<dbReference type="AlphaFoldDB" id="A0A8B7YNT8"/>
<dbReference type="GO" id="GO:0000977">
    <property type="term" value="F:RNA polymerase II transcription regulatory region sequence-specific DNA binding"/>
    <property type="evidence" value="ECO:0007669"/>
    <property type="project" value="TreeGrafter"/>
</dbReference>
<accession>A0A8B7YNT8</accession>
<dbReference type="PANTHER" id="PTHR24208:SF127">
    <property type="entry name" value="LIM_HOMEOBOX PROTEIN AWH"/>
    <property type="match status" value="1"/>
</dbReference>
<evidence type="ECO:0000256" key="12">
    <source>
        <dbReference type="PROSITE-ProRule" id="PRU00125"/>
    </source>
</evidence>
<evidence type="ECO:0000256" key="1">
    <source>
        <dbReference type="ARBA" id="ARBA00004123"/>
    </source>
</evidence>
<reference evidence="18" key="1">
    <citation type="submission" date="2025-08" db="UniProtKB">
        <authorList>
            <consortium name="RefSeq"/>
        </authorList>
    </citation>
    <scope>IDENTIFICATION</scope>
</reference>
<dbReference type="PANTHER" id="PTHR24208">
    <property type="entry name" value="LIM/HOMEOBOX PROTEIN LHX"/>
    <property type="match status" value="1"/>
</dbReference>
<dbReference type="SUPFAM" id="SSF46689">
    <property type="entry name" value="Homeodomain-like"/>
    <property type="match status" value="1"/>
</dbReference>
<dbReference type="GO" id="GO:0030182">
    <property type="term" value="P:neuron differentiation"/>
    <property type="evidence" value="ECO:0007669"/>
    <property type="project" value="TreeGrafter"/>
</dbReference>
<protein>
    <submittedName>
        <fullName evidence="18">LIM/homeobox protein Awh-like isoform X1</fullName>
    </submittedName>
</protein>
<evidence type="ECO:0000256" key="9">
    <source>
        <dbReference type="ARBA" id="ARBA00023163"/>
    </source>
</evidence>
<dbReference type="InterPro" id="IPR050453">
    <property type="entry name" value="LIM_Homeobox_TF"/>
</dbReference>
<dbReference type="InterPro" id="IPR009057">
    <property type="entry name" value="Homeodomain-like_sf"/>
</dbReference>
<dbReference type="PROSITE" id="PS50071">
    <property type="entry name" value="HOMEOBOX_2"/>
    <property type="match status" value="1"/>
</dbReference>
<evidence type="ECO:0000256" key="14">
    <source>
        <dbReference type="SAM" id="MobiDB-lite"/>
    </source>
</evidence>
<dbReference type="GO" id="GO:0046872">
    <property type="term" value="F:metal ion binding"/>
    <property type="evidence" value="ECO:0007669"/>
    <property type="project" value="UniProtKB-KW"/>
</dbReference>
<dbReference type="FunFam" id="1.10.10.60:FF:000027">
    <property type="entry name" value="LIM/homeobox protein Lhx9"/>
    <property type="match status" value="1"/>
</dbReference>
<dbReference type="Pfam" id="PF00046">
    <property type="entry name" value="Homeodomain"/>
    <property type="match status" value="1"/>
</dbReference>
<evidence type="ECO:0000256" key="4">
    <source>
        <dbReference type="ARBA" id="ARBA00022833"/>
    </source>
</evidence>
<evidence type="ECO:0000256" key="13">
    <source>
        <dbReference type="RuleBase" id="RU000682"/>
    </source>
</evidence>
<dbReference type="InterPro" id="IPR001356">
    <property type="entry name" value="HD"/>
</dbReference>
<dbReference type="PROSITE" id="PS00478">
    <property type="entry name" value="LIM_DOMAIN_1"/>
    <property type="match status" value="2"/>
</dbReference>
<dbReference type="SMART" id="SM00132">
    <property type="entry name" value="LIM"/>
    <property type="match status" value="2"/>
</dbReference>
<dbReference type="KEGG" id="aplc:110981582"/>
<keyword evidence="4 12" id="KW-0862">Zinc</keyword>
<proteinExistence type="predicted"/>
<dbReference type="Gene3D" id="1.10.10.60">
    <property type="entry name" value="Homeodomain-like"/>
    <property type="match status" value="1"/>
</dbReference>
<dbReference type="FunFam" id="2.10.110.10:FF:000023">
    <property type="entry name" value="LIM homeobox 6"/>
    <property type="match status" value="1"/>
</dbReference>
<evidence type="ECO:0000256" key="6">
    <source>
        <dbReference type="ARBA" id="ARBA00023038"/>
    </source>
</evidence>
<evidence type="ECO:0000256" key="3">
    <source>
        <dbReference type="ARBA" id="ARBA00022737"/>
    </source>
</evidence>
<evidence type="ECO:0000313" key="18">
    <source>
        <dbReference type="RefSeq" id="XP_022094929.1"/>
    </source>
</evidence>
<dbReference type="SMART" id="SM00389">
    <property type="entry name" value="HOX"/>
    <property type="match status" value="1"/>
</dbReference>
<evidence type="ECO:0000256" key="11">
    <source>
        <dbReference type="PROSITE-ProRule" id="PRU00108"/>
    </source>
</evidence>
<feature type="domain" description="LIM zinc-binding" evidence="15">
    <location>
        <begin position="32"/>
        <end position="93"/>
    </location>
</feature>
<keyword evidence="2 12" id="KW-0479">Metal-binding</keyword>
<evidence type="ECO:0000259" key="16">
    <source>
        <dbReference type="PROSITE" id="PS50071"/>
    </source>
</evidence>
<evidence type="ECO:0000256" key="8">
    <source>
        <dbReference type="ARBA" id="ARBA00023155"/>
    </source>
</evidence>
<keyword evidence="9" id="KW-0804">Transcription</keyword>
<organism evidence="17 18">
    <name type="scientific">Acanthaster planci</name>
    <name type="common">Crown-of-thorns starfish</name>
    <dbReference type="NCBI Taxonomy" id="133434"/>
    <lineage>
        <taxon>Eukaryota</taxon>
        <taxon>Metazoa</taxon>
        <taxon>Echinodermata</taxon>
        <taxon>Eleutherozoa</taxon>
        <taxon>Asterozoa</taxon>
        <taxon>Asteroidea</taxon>
        <taxon>Valvatacea</taxon>
        <taxon>Valvatida</taxon>
        <taxon>Acanthasteridae</taxon>
        <taxon>Acanthaster</taxon>
    </lineage>
</organism>
<evidence type="ECO:0000256" key="10">
    <source>
        <dbReference type="ARBA" id="ARBA00023242"/>
    </source>
</evidence>
<keyword evidence="17" id="KW-1185">Reference proteome</keyword>
<feature type="DNA-binding region" description="Homeobox" evidence="11">
    <location>
        <begin position="184"/>
        <end position="243"/>
    </location>
</feature>
<dbReference type="OMA" id="CYTREAD"/>
<name>A0A8B7YNT8_ACAPL</name>
<feature type="domain" description="Homeobox" evidence="16">
    <location>
        <begin position="182"/>
        <end position="242"/>
    </location>
</feature>
<feature type="region of interest" description="Disordered" evidence="14">
    <location>
        <begin position="234"/>
        <end position="261"/>
    </location>
</feature>
<keyword evidence="8 11" id="KW-0371">Homeobox</keyword>
<dbReference type="OrthoDB" id="10068367at2759"/>
<dbReference type="GO" id="GO:0000981">
    <property type="term" value="F:DNA-binding transcription factor activity, RNA polymerase II-specific"/>
    <property type="evidence" value="ECO:0007669"/>
    <property type="project" value="TreeGrafter"/>
</dbReference>
<keyword evidence="3" id="KW-0677">Repeat</keyword>
<dbReference type="GeneID" id="110981582"/>
<evidence type="ECO:0000313" key="17">
    <source>
        <dbReference type="Proteomes" id="UP000694845"/>
    </source>
</evidence>
<dbReference type="SUPFAM" id="SSF57716">
    <property type="entry name" value="Glucocorticoid receptor-like (DNA-binding domain)"/>
    <property type="match status" value="1"/>
</dbReference>
<keyword evidence="5" id="KW-0805">Transcription regulation</keyword>
<evidence type="ECO:0000256" key="2">
    <source>
        <dbReference type="ARBA" id="ARBA00022723"/>
    </source>
</evidence>
<dbReference type="Proteomes" id="UP000694845">
    <property type="component" value="Unplaced"/>
</dbReference>
<feature type="domain" description="LIM zinc-binding" evidence="15">
    <location>
        <begin position="94"/>
        <end position="156"/>
    </location>
</feature>
<evidence type="ECO:0000256" key="7">
    <source>
        <dbReference type="ARBA" id="ARBA00023125"/>
    </source>
</evidence>
<dbReference type="CDD" id="cd00086">
    <property type="entry name" value="homeodomain"/>
    <property type="match status" value="1"/>
</dbReference>
<evidence type="ECO:0000256" key="5">
    <source>
        <dbReference type="ARBA" id="ARBA00023015"/>
    </source>
</evidence>
<gene>
    <name evidence="18" type="primary">LOC110981582</name>
</gene>
<evidence type="ECO:0000259" key="15">
    <source>
        <dbReference type="PROSITE" id="PS50023"/>
    </source>
</evidence>
<dbReference type="PROSITE" id="PS50023">
    <property type="entry name" value="LIM_DOMAIN_2"/>
    <property type="match status" value="2"/>
</dbReference>
<dbReference type="Pfam" id="PF00412">
    <property type="entry name" value="LIM"/>
    <property type="match status" value="2"/>
</dbReference>
<dbReference type="InterPro" id="IPR001781">
    <property type="entry name" value="Znf_LIM"/>
</dbReference>
<comment type="subcellular location">
    <subcellularLocation>
        <location evidence="1 11 13">Nucleus</location>
    </subcellularLocation>
</comment>
<keyword evidence="7 11" id="KW-0238">DNA-binding</keyword>
<sequence length="285" mass="31784">MPQIVRQMATLPHPADIIIKEEALDSAISKCVRCNGCSEIIADRYFLRVGGSLSWHLNCLTCTACLTKLDTQVTCYCRDSKVYCKHCYSRTFSAKCAGCGRTIQSSDWVRRAKNHVYHLACFACDDCKRQLSTGEEFAMLDSKVLCKAHYLDMIEGSFQAATGKNDSSSVLGSDGVDKRNVHKSKRIRTTFSEEQLEVLQANFTIDSNPDGQDLERIAQQTGLSKRVTQVWFQNSRARQKKHKGSPRDMLHGSSSGDEASRQDMCVTCGTTYCVCLKERGPSCTT</sequence>